<dbReference type="CDD" id="cd16907">
    <property type="entry name" value="YEATS_YEATS2_like"/>
    <property type="match status" value="1"/>
</dbReference>
<dbReference type="Pfam" id="PF03366">
    <property type="entry name" value="YEATS"/>
    <property type="match status" value="1"/>
</dbReference>
<evidence type="ECO:0000256" key="7">
    <source>
        <dbReference type="ARBA" id="ARBA00060245"/>
    </source>
</evidence>
<feature type="compositionally biased region" description="Polar residues" evidence="11">
    <location>
        <begin position="356"/>
        <end position="370"/>
    </location>
</feature>
<evidence type="ECO:0000256" key="10">
    <source>
        <dbReference type="PROSITE-ProRule" id="PRU00376"/>
    </source>
</evidence>
<feature type="region of interest" description="Disordered" evidence="11">
    <location>
        <begin position="1097"/>
        <end position="1120"/>
    </location>
</feature>
<feature type="domain" description="YEATS" evidence="12">
    <location>
        <begin position="182"/>
        <end position="327"/>
    </location>
</feature>
<dbReference type="GO" id="GO:0006355">
    <property type="term" value="P:regulation of DNA-templated transcription"/>
    <property type="evidence" value="ECO:0007669"/>
    <property type="project" value="InterPro"/>
</dbReference>
<feature type="compositionally biased region" description="Low complexity" evidence="11">
    <location>
        <begin position="321"/>
        <end position="337"/>
    </location>
</feature>
<comment type="subcellular location">
    <subcellularLocation>
        <location evidence="1 10">Nucleus</location>
    </subcellularLocation>
</comment>
<dbReference type="GO" id="GO:0000123">
    <property type="term" value="C:histone acetyltransferase complex"/>
    <property type="evidence" value="ECO:0007669"/>
    <property type="project" value="UniProtKB-ARBA"/>
</dbReference>
<evidence type="ECO:0000256" key="3">
    <source>
        <dbReference type="ARBA" id="ARBA00022553"/>
    </source>
</evidence>
<evidence type="ECO:0000256" key="5">
    <source>
        <dbReference type="ARBA" id="ARBA00023054"/>
    </source>
</evidence>
<gene>
    <name evidence="13" type="ORF">OCTVUL_1B009019</name>
</gene>
<evidence type="ECO:0000256" key="4">
    <source>
        <dbReference type="ARBA" id="ARBA00022843"/>
    </source>
</evidence>
<dbReference type="GO" id="GO:0005634">
    <property type="term" value="C:nucleus"/>
    <property type="evidence" value="ECO:0007669"/>
    <property type="project" value="UniProtKB-SubCell"/>
</dbReference>
<keyword evidence="2" id="KW-1017">Isopeptide bond</keyword>
<dbReference type="Proteomes" id="UP001162480">
    <property type="component" value="Chromosome 6"/>
</dbReference>
<comment type="function">
    <text evidence="7">Chromatin reader component of the ATAC complex, a complex with histone acetyltransferase activity on histones H3 and H4. YEATS2 specifically recognizes and binds histone H3 crotonylated at 'Lys-27' (H3K27cr). Crotonylation marks active promoters and enhancers and confers resistance to transcriptional repressors.</text>
</comment>
<dbReference type="EMBL" id="OX597819">
    <property type="protein sequence ID" value="CAI9724919.1"/>
    <property type="molecule type" value="Genomic_DNA"/>
</dbReference>
<dbReference type="InterPro" id="IPR005033">
    <property type="entry name" value="YEATS"/>
</dbReference>
<comment type="subunit">
    <text evidence="8">Component of the ADA2A-containing complex (ATAC), composed of KAT14, KAT2A, TADA2L, TADA3L, ZZ3, MBIP, WDR5, YEATS2, SGF29 and DR1.</text>
</comment>
<keyword evidence="14" id="KW-1185">Reference proteome</keyword>
<reference evidence="13" key="1">
    <citation type="submission" date="2023-08" db="EMBL/GenBank/DDBJ databases">
        <authorList>
            <person name="Alioto T."/>
            <person name="Alioto T."/>
            <person name="Gomez Garrido J."/>
        </authorList>
    </citation>
    <scope>NUCLEOTIDE SEQUENCE</scope>
</reference>
<sequence length="1591" mass="170487">MSSKRGYLNVDPDYEDVSEQQNKKQRLIEKDAKAETIQKIEKIIQKQITIEIKEKENELNIIDQSIYQTRHLLDRLRACLVANYYSNDSIGNLPQKPYSSAVPSIHPAVKKYLGKKPSYSDEQWLEKSQWQGTSDPSTGLQSTNSSGDCSQSSVTVAESGDELVQKKSDSLTKSELEVSSGRASRFRIKKKLIVGNISKFIPPDRREESDPSTHKWLIYVRGTKEEPNINHFVKKVWFFLHPSYRPNDLVEVVHPPFHLSRRGWGEFPVRVQLHFHDQRNKRVDIIHHLKLDRTYTGLQTFGAETTVEIEIEKGKPSENDSPVTTSTSSNVSCTTKTQVPDEGIQSQDSGERTQDSRLNSNDITTSSPSEIVSAVNPKVATEKENATVSELKKELVLDSSSVKNGVLPSDTTKSPSKLKVYKLTVGSSSSTVNEVPLCLLPENSESFSLTNSATTAPLTASAVCGSDAEVTCTAAATPPITVAAASPVMTIATASPVITITAAPETIASSPAASLTTITATPFTSITPAPGATITPVTLTTTTTTTTTAATNLTKPVISCNTTLPYFVTLTSLPSSKLSIPVAAVPVAVSKQKFAAVASTTTTAASSTSIVGSTATTATITTAASVLPATAILAPKPANLQAAPVPMKVQNLQNLPFNTLLKCLNNQGKVLLMSQPLVGKSATCLPASALVSSQTNTPSPVSATVTSLLHSNSTSVTTTTTSSIKPPITISKPFLTNEAIKKVPNSIDVRSLDGSSSSSSSGSNATKTYTIHLGSASNLPEVSGQNDSVLKDKANPKKENTPVISPFRVTPKGLISIPSSTVGVCWSSPVTVQSSLSQINKPNPVASHTLLSMGSLSQTNVLPTSLMSLSSKVPTTTNTSVILLSSSPVNKNTSLLAASSPVKKTITPPGIFIPTVTPGVVRPLVSEIKSTPGKSSLLLLSSTAGGLSKGPIVTGNKILQSSPSVMNSVSVSNTSGTTTPIQPFILSSSNSSISPVATRLPLMSQSAPVINVGMQNVKTLARSGEWRQPVRCNLVTSSSTLQTLPSTFSTGKQTYVLTTTRNKGLSLLPSHLFLKPSTETKPDACQSLLTKASTSNMNTTQPVLSGLGSTPNTVATTSSSLLNTPRPMLFLKNPNKTAMIVTPVNNSTMPTGRIWPSASVAEKPANSNVTNSQEGAGANVSLQVQYSNGNLVLAPPSGFTNNSLSQKVLLKVIPSTSTCNPSSVSSLPKSSNGTVSLSTVTTTVSSTAFPKTTSVITKQVRPTVCEKKIHGYNKTKKIQPVNISVPSINLNALTDMMSVIRAVVRLHPLISEGVDRSLHPYATDTVEQWLSWNIGKRRASEWQRASSVKNYILKLLSGSGSTNFSAADVWSTKQIFTWCRLHAYTPHHLEKQLQQSQSSSKSFSETSCTVQPLSSFTPMETIEKRLEQLEDSAQSLCNENFLTVDVISRGLPKVKIKKEVDIDPVTSTEDYMYLPSPNASNFVHETARQVGVQFKPTKIEDNIYSPSCELMIYSCMENIMSDILRTAFALKSKEGRYPAELSLQDIHKALTSVPACDFLTNSNLGLVVDSDHTQPSVDHNKEKHDYPMFNI</sequence>
<protein>
    <recommendedName>
        <fullName evidence="9">YEATS domain-containing protein 2</fullName>
    </recommendedName>
</protein>
<evidence type="ECO:0000256" key="9">
    <source>
        <dbReference type="ARBA" id="ARBA00068329"/>
    </source>
</evidence>
<keyword evidence="3" id="KW-0597">Phosphoprotein</keyword>
<evidence type="ECO:0000256" key="1">
    <source>
        <dbReference type="ARBA" id="ARBA00004123"/>
    </source>
</evidence>
<keyword evidence="5" id="KW-0175">Coiled coil</keyword>
<accession>A0AA36B068</accession>
<evidence type="ECO:0000313" key="14">
    <source>
        <dbReference type="Proteomes" id="UP001162480"/>
    </source>
</evidence>
<feature type="region of interest" description="Disordered" evidence="11">
    <location>
        <begin position="777"/>
        <end position="805"/>
    </location>
</feature>
<feature type="region of interest" description="Disordered" evidence="11">
    <location>
        <begin position="312"/>
        <end position="370"/>
    </location>
</feature>
<feature type="compositionally biased region" description="Polar residues" evidence="11">
    <location>
        <begin position="777"/>
        <end position="788"/>
    </location>
</feature>
<dbReference type="InterPro" id="IPR038704">
    <property type="entry name" value="YEAST_sf"/>
</dbReference>
<evidence type="ECO:0000256" key="2">
    <source>
        <dbReference type="ARBA" id="ARBA00022499"/>
    </source>
</evidence>
<evidence type="ECO:0000259" key="12">
    <source>
        <dbReference type="PROSITE" id="PS51037"/>
    </source>
</evidence>
<feature type="region of interest" description="Disordered" evidence="11">
    <location>
        <begin position="124"/>
        <end position="171"/>
    </location>
</feature>
<feature type="compositionally biased region" description="Polar residues" evidence="11">
    <location>
        <begin position="126"/>
        <end position="156"/>
    </location>
</feature>
<dbReference type="InterPro" id="IPR055129">
    <property type="entry name" value="YEATS_dom"/>
</dbReference>
<feature type="region of interest" description="Disordered" evidence="11">
    <location>
        <begin position="1"/>
        <end position="22"/>
    </location>
</feature>
<keyword evidence="4" id="KW-0832">Ubl conjugation</keyword>
<keyword evidence="6 10" id="KW-0539">Nucleus</keyword>
<organism evidence="13 14">
    <name type="scientific">Octopus vulgaris</name>
    <name type="common">Common octopus</name>
    <dbReference type="NCBI Taxonomy" id="6645"/>
    <lineage>
        <taxon>Eukaryota</taxon>
        <taxon>Metazoa</taxon>
        <taxon>Spiralia</taxon>
        <taxon>Lophotrochozoa</taxon>
        <taxon>Mollusca</taxon>
        <taxon>Cephalopoda</taxon>
        <taxon>Coleoidea</taxon>
        <taxon>Octopodiformes</taxon>
        <taxon>Octopoda</taxon>
        <taxon>Incirrata</taxon>
        <taxon>Octopodidae</taxon>
        <taxon>Octopus</taxon>
    </lineage>
</organism>
<dbReference type="GO" id="GO:0051726">
    <property type="term" value="P:regulation of cell cycle"/>
    <property type="evidence" value="ECO:0007669"/>
    <property type="project" value="UniProtKB-ARBA"/>
</dbReference>
<dbReference type="PROSITE" id="PS51037">
    <property type="entry name" value="YEATS"/>
    <property type="match status" value="1"/>
</dbReference>
<evidence type="ECO:0000256" key="6">
    <source>
        <dbReference type="ARBA" id="ARBA00023242"/>
    </source>
</evidence>
<dbReference type="Gene3D" id="2.60.40.1970">
    <property type="entry name" value="YEATS domain"/>
    <property type="match status" value="1"/>
</dbReference>
<evidence type="ECO:0000313" key="13">
    <source>
        <dbReference type="EMBL" id="CAI9724919.1"/>
    </source>
</evidence>
<evidence type="ECO:0000256" key="11">
    <source>
        <dbReference type="SAM" id="MobiDB-lite"/>
    </source>
</evidence>
<evidence type="ECO:0000256" key="8">
    <source>
        <dbReference type="ARBA" id="ARBA00065122"/>
    </source>
</evidence>
<proteinExistence type="predicted"/>
<dbReference type="PANTHER" id="PTHR23195">
    <property type="entry name" value="YEATS DOMAIN"/>
    <property type="match status" value="1"/>
</dbReference>
<dbReference type="FunFam" id="2.60.40.1970:FF:000001">
    <property type="entry name" value="YEATS domain containing 2"/>
    <property type="match status" value="1"/>
</dbReference>
<feature type="compositionally biased region" description="Basic and acidic residues" evidence="11">
    <location>
        <begin position="789"/>
        <end position="800"/>
    </location>
</feature>
<dbReference type="Pfam" id="PF22951">
    <property type="entry name" value="3HBD"/>
    <property type="match status" value="1"/>
</dbReference>
<name>A0AA36B068_OCTVU</name>
<dbReference type="InterPro" id="IPR055127">
    <property type="entry name" value="YEATS2_3HBD"/>
</dbReference>